<dbReference type="eggNOG" id="COG0283">
    <property type="taxonomic scope" value="Bacteria"/>
</dbReference>
<comment type="caution">
    <text evidence="10">The sequence shown here is derived from an EMBL/GenBank/DDBJ whole genome shotgun (WGS) entry which is preliminary data.</text>
</comment>
<organism evidence="10 11">
    <name type="scientific">Chthoniobacter flavus Ellin428</name>
    <dbReference type="NCBI Taxonomy" id="497964"/>
    <lineage>
        <taxon>Bacteria</taxon>
        <taxon>Pseudomonadati</taxon>
        <taxon>Verrucomicrobiota</taxon>
        <taxon>Spartobacteria</taxon>
        <taxon>Chthoniobacterales</taxon>
        <taxon>Chthoniobacteraceae</taxon>
        <taxon>Chthoniobacter</taxon>
    </lineage>
</organism>
<gene>
    <name evidence="8" type="primary">cmk</name>
    <name evidence="10" type="ORF">CfE428DRAFT_0888</name>
</gene>
<dbReference type="GO" id="GO:0006220">
    <property type="term" value="P:pyrimidine nucleotide metabolic process"/>
    <property type="evidence" value="ECO:0007669"/>
    <property type="project" value="UniProtKB-UniRule"/>
</dbReference>
<dbReference type="GO" id="GO:0005737">
    <property type="term" value="C:cytoplasm"/>
    <property type="evidence" value="ECO:0007669"/>
    <property type="project" value="UniProtKB-SubCell"/>
</dbReference>
<comment type="catalytic activity">
    <reaction evidence="7 8">
        <text>CMP + ATP = CDP + ADP</text>
        <dbReference type="Rhea" id="RHEA:11600"/>
        <dbReference type="ChEBI" id="CHEBI:30616"/>
        <dbReference type="ChEBI" id="CHEBI:58069"/>
        <dbReference type="ChEBI" id="CHEBI:60377"/>
        <dbReference type="ChEBI" id="CHEBI:456216"/>
        <dbReference type="EC" id="2.7.4.25"/>
    </reaction>
</comment>
<dbReference type="InterPro" id="IPR011994">
    <property type="entry name" value="Cytidylate_kinase_dom"/>
</dbReference>
<evidence type="ECO:0000256" key="6">
    <source>
        <dbReference type="ARBA" id="ARBA00047615"/>
    </source>
</evidence>
<evidence type="ECO:0000256" key="8">
    <source>
        <dbReference type="HAMAP-Rule" id="MF_00238"/>
    </source>
</evidence>
<name>B4CW51_9BACT</name>
<accession>B4CW51</accession>
<dbReference type="Proteomes" id="UP000005824">
    <property type="component" value="Unassembled WGS sequence"/>
</dbReference>
<dbReference type="EMBL" id="ABVL01000002">
    <property type="protein sequence ID" value="EDY21643.1"/>
    <property type="molecule type" value="Genomic_DNA"/>
</dbReference>
<feature type="domain" description="Cytidylate kinase" evidence="9">
    <location>
        <begin position="14"/>
        <end position="214"/>
    </location>
</feature>
<keyword evidence="3 8" id="KW-0547">Nucleotide-binding</keyword>
<protein>
    <recommendedName>
        <fullName evidence="8">Cytidylate kinase</fullName>
        <shortName evidence="8">CK</shortName>
        <ecNumber evidence="8">2.7.4.25</ecNumber>
    </recommendedName>
    <alternativeName>
        <fullName evidence="8">Cytidine monophosphate kinase</fullName>
        <shortName evidence="8">CMP kinase</shortName>
    </alternativeName>
</protein>
<evidence type="ECO:0000313" key="10">
    <source>
        <dbReference type="EMBL" id="EDY21643.1"/>
    </source>
</evidence>
<dbReference type="GO" id="GO:0005524">
    <property type="term" value="F:ATP binding"/>
    <property type="evidence" value="ECO:0007669"/>
    <property type="project" value="UniProtKB-UniRule"/>
</dbReference>
<evidence type="ECO:0000256" key="2">
    <source>
        <dbReference type="ARBA" id="ARBA00022679"/>
    </source>
</evidence>
<sequence length="225" mass="24458">MPDPAAKDHPHIVIAIDGPAASGKSSVARALARKLRYVYVNTGAMYRAVTWLAVDKGVPVVDAGRVQQLLHFTKVECGVEDGQSTILLDDVDPTPHLVDEAVNANVSAIATLPDVRRLLTEKQRAFAYDYDVVMEGRDIGSAVFPETPYKFYVDASPEIRALRRARQGLQDSIAARDKVDSSRRTSPLVIAEDAHVIDSSNLTVEGVVGEIFGRLKQKGLPLGEL</sequence>
<dbReference type="FunCoup" id="B4CW51">
    <property type="interactions" value="350"/>
</dbReference>
<comment type="catalytic activity">
    <reaction evidence="6 8">
        <text>dCMP + ATP = dCDP + ADP</text>
        <dbReference type="Rhea" id="RHEA:25094"/>
        <dbReference type="ChEBI" id="CHEBI:30616"/>
        <dbReference type="ChEBI" id="CHEBI:57566"/>
        <dbReference type="ChEBI" id="CHEBI:58593"/>
        <dbReference type="ChEBI" id="CHEBI:456216"/>
        <dbReference type="EC" id="2.7.4.25"/>
    </reaction>
</comment>
<evidence type="ECO:0000256" key="3">
    <source>
        <dbReference type="ARBA" id="ARBA00022741"/>
    </source>
</evidence>
<dbReference type="CDD" id="cd02020">
    <property type="entry name" value="CMPK"/>
    <property type="match status" value="1"/>
</dbReference>
<keyword evidence="4 8" id="KW-0418">Kinase</keyword>
<keyword evidence="2 8" id="KW-0808">Transferase</keyword>
<dbReference type="Pfam" id="PF02224">
    <property type="entry name" value="Cytidylate_kin"/>
    <property type="match status" value="1"/>
</dbReference>
<keyword evidence="11" id="KW-1185">Reference proteome</keyword>
<evidence type="ECO:0000259" key="9">
    <source>
        <dbReference type="Pfam" id="PF02224"/>
    </source>
</evidence>
<dbReference type="InParanoid" id="B4CW51"/>
<dbReference type="SUPFAM" id="SSF52540">
    <property type="entry name" value="P-loop containing nucleoside triphosphate hydrolases"/>
    <property type="match status" value="1"/>
</dbReference>
<evidence type="ECO:0000256" key="4">
    <source>
        <dbReference type="ARBA" id="ARBA00022777"/>
    </source>
</evidence>
<keyword evidence="5 8" id="KW-0067">ATP-binding</keyword>
<evidence type="ECO:0000256" key="5">
    <source>
        <dbReference type="ARBA" id="ARBA00022840"/>
    </source>
</evidence>
<comment type="subcellular location">
    <subcellularLocation>
        <location evidence="8">Cytoplasm</location>
    </subcellularLocation>
</comment>
<feature type="binding site" evidence="8">
    <location>
        <begin position="18"/>
        <end position="26"/>
    </location>
    <ligand>
        <name>ATP</name>
        <dbReference type="ChEBI" id="CHEBI:30616"/>
    </ligand>
</feature>
<dbReference type="InterPro" id="IPR003136">
    <property type="entry name" value="Cytidylate_kin"/>
</dbReference>
<dbReference type="NCBIfam" id="TIGR00017">
    <property type="entry name" value="cmk"/>
    <property type="match status" value="1"/>
</dbReference>
<proteinExistence type="inferred from homology"/>
<dbReference type="GO" id="GO:0036430">
    <property type="term" value="F:CMP kinase activity"/>
    <property type="evidence" value="ECO:0007669"/>
    <property type="project" value="RHEA"/>
</dbReference>
<reference evidence="10 11" key="1">
    <citation type="journal article" date="2011" name="J. Bacteriol.">
        <title>Genome sequence of Chthoniobacter flavus Ellin428, an aerobic heterotrophic soil bacterium.</title>
        <authorList>
            <person name="Kant R."/>
            <person name="van Passel M.W."/>
            <person name="Palva A."/>
            <person name="Lucas S."/>
            <person name="Lapidus A."/>
            <person name="Glavina Del Rio T."/>
            <person name="Dalin E."/>
            <person name="Tice H."/>
            <person name="Bruce D."/>
            <person name="Goodwin L."/>
            <person name="Pitluck S."/>
            <person name="Larimer F.W."/>
            <person name="Land M.L."/>
            <person name="Hauser L."/>
            <person name="Sangwan P."/>
            <person name="de Vos W.M."/>
            <person name="Janssen P.H."/>
            <person name="Smidt H."/>
        </authorList>
    </citation>
    <scope>NUCLEOTIDE SEQUENCE [LARGE SCALE GENOMIC DNA]</scope>
    <source>
        <strain evidence="10 11">Ellin428</strain>
    </source>
</reference>
<dbReference type="STRING" id="497964.CfE428DRAFT_0888"/>
<evidence type="ECO:0000256" key="7">
    <source>
        <dbReference type="ARBA" id="ARBA00048478"/>
    </source>
</evidence>
<evidence type="ECO:0000313" key="11">
    <source>
        <dbReference type="Proteomes" id="UP000005824"/>
    </source>
</evidence>
<evidence type="ECO:0000256" key="1">
    <source>
        <dbReference type="ARBA" id="ARBA00009427"/>
    </source>
</evidence>
<dbReference type="AlphaFoldDB" id="B4CW51"/>
<dbReference type="InterPro" id="IPR027417">
    <property type="entry name" value="P-loop_NTPase"/>
</dbReference>
<dbReference type="HAMAP" id="MF_00238">
    <property type="entry name" value="Cytidyl_kinase_type1"/>
    <property type="match status" value="1"/>
</dbReference>
<dbReference type="EC" id="2.7.4.25" evidence="8"/>
<comment type="similarity">
    <text evidence="1 8">Belongs to the cytidylate kinase family. Type 1 subfamily.</text>
</comment>
<keyword evidence="8" id="KW-0963">Cytoplasm</keyword>
<dbReference type="GO" id="GO:0036431">
    <property type="term" value="F:dCMP kinase activity"/>
    <property type="evidence" value="ECO:0007669"/>
    <property type="project" value="InterPro"/>
</dbReference>
<dbReference type="RefSeq" id="WP_006978215.1">
    <property type="nucleotide sequence ID" value="NZ_ABVL01000002.1"/>
</dbReference>
<dbReference type="Gene3D" id="3.40.50.300">
    <property type="entry name" value="P-loop containing nucleotide triphosphate hydrolases"/>
    <property type="match status" value="1"/>
</dbReference>